<keyword evidence="1" id="KW-0472">Membrane</keyword>
<dbReference type="EMBL" id="CP046173">
    <property type="protein sequence ID" value="QIS23486.1"/>
    <property type="molecule type" value="Genomic_DNA"/>
</dbReference>
<protein>
    <submittedName>
        <fullName evidence="2">DUF4239 domain-containing protein</fullName>
    </submittedName>
</protein>
<feature type="transmembrane region" description="Helical" evidence="1">
    <location>
        <begin position="203"/>
        <end position="222"/>
    </location>
</feature>
<organism evidence="2 3">
    <name type="scientific">Nocardia terpenica</name>
    <dbReference type="NCBI Taxonomy" id="455432"/>
    <lineage>
        <taxon>Bacteria</taxon>
        <taxon>Bacillati</taxon>
        <taxon>Actinomycetota</taxon>
        <taxon>Actinomycetes</taxon>
        <taxon>Mycobacteriales</taxon>
        <taxon>Nocardiaceae</taxon>
        <taxon>Nocardia</taxon>
    </lineage>
</organism>
<dbReference type="Proteomes" id="UP000500953">
    <property type="component" value="Chromosome"/>
</dbReference>
<evidence type="ECO:0000313" key="3">
    <source>
        <dbReference type="Proteomes" id="UP000500953"/>
    </source>
</evidence>
<reference evidence="2 3" key="1">
    <citation type="journal article" date="2019" name="ACS Chem. Biol.">
        <title>Identification and Mobilization of a Cryptic Antibiotic Biosynthesis Gene Locus from a Human-Pathogenic Nocardia Isolate.</title>
        <authorList>
            <person name="Herisse M."/>
            <person name="Ishida K."/>
            <person name="Porter J.L."/>
            <person name="Howden B."/>
            <person name="Hertweck C."/>
            <person name="Stinear T.P."/>
            <person name="Pidot S.J."/>
        </authorList>
    </citation>
    <scope>NUCLEOTIDE SEQUENCE [LARGE SCALE GENOMIC DNA]</scope>
    <source>
        <strain evidence="2 3">AUSMDU00012715</strain>
    </source>
</reference>
<gene>
    <name evidence="2" type="ORF">F6W96_39500</name>
</gene>
<sequence>MVQELIVAGLGAVIAVIVFVAGAKIWPEEWQRERGETAEDLVLDLVKHLFIAVIAFMVVLFWQQDDDAERHTVAEAKGLVGIYSLAHNLPEPHHQRVQGFVREYTGRVLEREWGLMRREHRLDTATQATLTALQDALAAVPTDDPAVADLRFKTFDSLQQVTEARQDRGVDAARRVPRFLWIALYVGAALVLVSPVVSGRRITRNNVLVIALLGVVIASMLLQFHNLDRPFSGHAVVPREAFENAMTTFGQID</sequence>
<evidence type="ECO:0000256" key="1">
    <source>
        <dbReference type="SAM" id="Phobius"/>
    </source>
</evidence>
<dbReference type="AlphaFoldDB" id="A0A6G9ZEF7"/>
<feature type="transmembrane region" description="Helical" evidence="1">
    <location>
        <begin position="45"/>
        <end position="62"/>
    </location>
</feature>
<accession>A0A6G9ZEF7</accession>
<feature type="transmembrane region" description="Helical" evidence="1">
    <location>
        <begin position="5"/>
        <end position="25"/>
    </location>
</feature>
<keyword evidence="1" id="KW-1133">Transmembrane helix</keyword>
<dbReference type="RefSeq" id="WP_167490823.1">
    <property type="nucleotide sequence ID" value="NZ_CP046173.1"/>
</dbReference>
<evidence type="ECO:0000313" key="2">
    <source>
        <dbReference type="EMBL" id="QIS23486.1"/>
    </source>
</evidence>
<dbReference type="Pfam" id="PF14023">
    <property type="entry name" value="Bestrophin-like"/>
    <property type="match status" value="1"/>
</dbReference>
<proteinExistence type="predicted"/>
<keyword evidence="1" id="KW-0812">Transmembrane</keyword>
<feature type="transmembrane region" description="Helical" evidence="1">
    <location>
        <begin position="179"/>
        <end position="197"/>
    </location>
</feature>
<dbReference type="InterPro" id="IPR025333">
    <property type="entry name" value="DUF4239"/>
</dbReference>
<name>A0A6G9ZEF7_9NOCA</name>